<keyword evidence="3" id="KW-0732">Signal</keyword>
<evidence type="ECO:0000256" key="2">
    <source>
        <dbReference type="PIRSR" id="PIRSR600250-51"/>
    </source>
</evidence>
<dbReference type="InParanoid" id="B8M5B3"/>
<dbReference type="PANTHER" id="PTHR37536:SF1">
    <property type="entry name" value="ASPERGILLOPEPSIN, PUTAITVE (AFU_ORTHOLOGUE AFUA_7G01200)"/>
    <property type="match status" value="1"/>
</dbReference>
<dbReference type="AlphaFoldDB" id="B8M5B3"/>
<dbReference type="SUPFAM" id="SSF49899">
    <property type="entry name" value="Concanavalin A-like lectins/glucanases"/>
    <property type="match status" value="1"/>
</dbReference>
<feature type="chain" id="PRO_5002874813" evidence="3">
    <location>
        <begin position="22"/>
        <end position="286"/>
    </location>
</feature>
<reference evidence="5" key="1">
    <citation type="journal article" date="2015" name="Genome Announc.">
        <title>Genome sequence of the AIDS-associated pathogen Penicillium marneffei (ATCC18224) and its near taxonomic relative Talaromyces stipitatus (ATCC10500).</title>
        <authorList>
            <person name="Nierman W.C."/>
            <person name="Fedorova-Abrams N.D."/>
            <person name="Andrianopoulos A."/>
        </authorList>
    </citation>
    <scope>NUCLEOTIDE SEQUENCE [LARGE SCALE GENOMIC DNA]</scope>
    <source>
        <strain evidence="5">ATCC 10500 / CBS 375.48 / QM 6759 / NRRL 1006</strain>
    </source>
</reference>
<dbReference type="PhylomeDB" id="B8M5B3"/>
<dbReference type="InterPro" id="IPR013320">
    <property type="entry name" value="ConA-like_dom_sf"/>
</dbReference>
<dbReference type="VEuPathDB" id="FungiDB:TSTA_029900"/>
<feature type="active site" description="Proton acceptor" evidence="1">
    <location>
        <position position="202"/>
    </location>
</feature>
<evidence type="ECO:0000256" key="3">
    <source>
        <dbReference type="SAM" id="SignalP"/>
    </source>
</evidence>
<evidence type="ECO:0000256" key="1">
    <source>
        <dbReference type="PIRSR" id="PIRSR600250-50"/>
    </source>
</evidence>
<dbReference type="GeneID" id="8106557"/>
<dbReference type="PANTHER" id="PTHR37536">
    <property type="entry name" value="PUTATIVE (AFU_ORTHOLOGUE AFUA_3G02970)-RELATED"/>
    <property type="match status" value="1"/>
</dbReference>
<organism evidence="4 5">
    <name type="scientific">Talaromyces stipitatus (strain ATCC 10500 / CBS 375.48 / QM 6759 / NRRL 1006)</name>
    <name type="common">Penicillium stipitatum</name>
    <dbReference type="NCBI Taxonomy" id="441959"/>
    <lineage>
        <taxon>Eukaryota</taxon>
        <taxon>Fungi</taxon>
        <taxon>Dikarya</taxon>
        <taxon>Ascomycota</taxon>
        <taxon>Pezizomycotina</taxon>
        <taxon>Eurotiomycetes</taxon>
        <taxon>Eurotiomycetidae</taxon>
        <taxon>Eurotiales</taxon>
        <taxon>Trichocomaceae</taxon>
        <taxon>Talaromyces</taxon>
        <taxon>Talaromyces sect. Talaromyces</taxon>
    </lineage>
</organism>
<dbReference type="STRING" id="441959.B8M5B3"/>
<feature type="disulfide bond" evidence="2">
    <location>
        <begin position="95"/>
        <end position="122"/>
    </location>
</feature>
<feature type="disulfide bond" evidence="2">
    <location>
        <begin position="109"/>
        <end position="193"/>
    </location>
</feature>
<dbReference type="Gene3D" id="2.60.120.700">
    <property type="entry name" value="Peptidase G1"/>
    <property type="match status" value="1"/>
</dbReference>
<dbReference type="GO" id="GO:0070007">
    <property type="term" value="F:glutamic-type endopeptidase activity"/>
    <property type="evidence" value="ECO:0007669"/>
    <property type="project" value="InterPro"/>
</dbReference>
<accession>B8M5B3</accession>
<dbReference type="Pfam" id="PF01828">
    <property type="entry name" value="Peptidase_A4"/>
    <property type="match status" value="1"/>
</dbReference>
<gene>
    <name evidence="4" type="ORF">TSTA_029900</name>
</gene>
<dbReference type="InterPro" id="IPR038656">
    <property type="entry name" value="Peptidase_G1_sf"/>
</dbReference>
<dbReference type="OrthoDB" id="2862635at2759"/>
<sequence length="286" mass="30274">MIISIITILPLLLSGITIARPATIPAARRFRSGGPSSTYKNFTASDASASTKGTYTFTNWAGAFLDTTDVTGITGTFTVPTPSAPAGSDPDTSYCGCAWVGLDGISNFCPKGGLMQAGVNWCVENGVSSFVAWYEWWPAEAQQYWDDIDVSAGDSITVTIAATSKTGGTANLVNNSSGQRATFTWTDESPALCEVSAEWIVEDYSVGNELVAFADYGSVTFTGNSALVGGATADDLTSAYLADMVSQSDSSDVISASSLKVISRRGRFDATWIGDRWIENWADRAM</sequence>
<dbReference type="HOGENOM" id="CLU_066466_0_1_1"/>
<evidence type="ECO:0000313" key="4">
    <source>
        <dbReference type="EMBL" id="EED19719.1"/>
    </source>
</evidence>
<dbReference type="InterPro" id="IPR000250">
    <property type="entry name" value="Peptidase_G1"/>
</dbReference>
<proteinExistence type="predicted"/>
<dbReference type="RefSeq" id="XP_002480153.1">
    <property type="nucleotide sequence ID" value="XM_002480108.1"/>
</dbReference>
<dbReference type="eggNOG" id="ENOG502RJF6">
    <property type="taxonomic scope" value="Eukaryota"/>
</dbReference>
<dbReference type="CDD" id="cd13426">
    <property type="entry name" value="Peptidase_G1"/>
    <property type="match status" value="1"/>
</dbReference>
<protein>
    <submittedName>
        <fullName evidence="4">Aspergillopepsin-2, putative</fullName>
    </submittedName>
</protein>
<feature type="signal peptide" evidence="3">
    <location>
        <begin position="1"/>
        <end position="21"/>
    </location>
</feature>
<name>B8M5B3_TALSN</name>
<dbReference type="GO" id="GO:0006508">
    <property type="term" value="P:proteolysis"/>
    <property type="evidence" value="ECO:0007669"/>
    <property type="project" value="InterPro"/>
</dbReference>
<evidence type="ECO:0000313" key="5">
    <source>
        <dbReference type="Proteomes" id="UP000001745"/>
    </source>
</evidence>
<keyword evidence="5" id="KW-1185">Reference proteome</keyword>
<dbReference type="Proteomes" id="UP000001745">
    <property type="component" value="Unassembled WGS sequence"/>
</dbReference>
<dbReference type="EMBL" id="EQ962654">
    <property type="protein sequence ID" value="EED19719.1"/>
    <property type="molecule type" value="Genomic_DNA"/>
</dbReference>
<keyword evidence="2" id="KW-1015">Disulfide bond</keyword>